<dbReference type="EMBL" id="JAACJJ010000029">
    <property type="protein sequence ID" value="KAF5319183.1"/>
    <property type="molecule type" value="Genomic_DNA"/>
</dbReference>
<dbReference type="Pfam" id="PF00611">
    <property type="entry name" value="FCH"/>
    <property type="match status" value="1"/>
</dbReference>
<dbReference type="SMART" id="SM00326">
    <property type="entry name" value="SH3"/>
    <property type="match status" value="1"/>
</dbReference>
<dbReference type="SUPFAM" id="SSF50044">
    <property type="entry name" value="SH3-domain"/>
    <property type="match status" value="1"/>
</dbReference>
<dbReference type="PRINTS" id="PR00452">
    <property type="entry name" value="SH3DOMAIN"/>
</dbReference>
<dbReference type="InterPro" id="IPR027267">
    <property type="entry name" value="AH/BAR_dom_sf"/>
</dbReference>
<evidence type="ECO:0000259" key="7">
    <source>
        <dbReference type="PROSITE" id="PS50002"/>
    </source>
</evidence>
<feature type="region of interest" description="Disordered" evidence="6">
    <location>
        <begin position="336"/>
        <end position="377"/>
    </location>
</feature>
<dbReference type="InterPro" id="IPR001452">
    <property type="entry name" value="SH3_domain"/>
</dbReference>
<dbReference type="SUPFAM" id="SSF103657">
    <property type="entry name" value="BAR/IMD domain-like"/>
    <property type="match status" value="2"/>
</dbReference>
<dbReference type="AlphaFoldDB" id="A0A8H5F0W6"/>
<dbReference type="GO" id="GO:0005886">
    <property type="term" value="C:plasma membrane"/>
    <property type="evidence" value="ECO:0007669"/>
    <property type="project" value="TreeGrafter"/>
</dbReference>
<evidence type="ECO:0000313" key="9">
    <source>
        <dbReference type="Proteomes" id="UP000567179"/>
    </source>
</evidence>
<evidence type="ECO:0000256" key="3">
    <source>
        <dbReference type="ARBA" id="ARBA00022490"/>
    </source>
</evidence>
<dbReference type="OrthoDB" id="10255128at2759"/>
<organism evidence="8 9">
    <name type="scientific">Psilocybe cf. subviscida</name>
    <dbReference type="NCBI Taxonomy" id="2480587"/>
    <lineage>
        <taxon>Eukaryota</taxon>
        <taxon>Fungi</taxon>
        <taxon>Dikarya</taxon>
        <taxon>Basidiomycota</taxon>
        <taxon>Agaricomycotina</taxon>
        <taxon>Agaricomycetes</taxon>
        <taxon>Agaricomycetidae</taxon>
        <taxon>Agaricales</taxon>
        <taxon>Agaricineae</taxon>
        <taxon>Strophariaceae</taxon>
        <taxon>Psilocybe</taxon>
    </lineage>
</organism>
<dbReference type="InterPro" id="IPR036028">
    <property type="entry name" value="SH3-like_dom_sf"/>
</dbReference>
<dbReference type="PANTHER" id="PTHR23065:SF7">
    <property type="entry name" value="NOSTRIN, ISOFORM H"/>
    <property type="match status" value="1"/>
</dbReference>
<dbReference type="PROSITE" id="PS50002">
    <property type="entry name" value="SH3"/>
    <property type="match status" value="1"/>
</dbReference>
<dbReference type="GO" id="GO:0030864">
    <property type="term" value="C:cortical actin cytoskeleton"/>
    <property type="evidence" value="ECO:0007669"/>
    <property type="project" value="UniProtKB-ARBA"/>
</dbReference>
<dbReference type="Proteomes" id="UP000567179">
    <property type="component" value="Unassembled WGS sequence"/>
</dbReference>
<proteinExistence type="predicted"/>
<dbReference type="SMART" id="SM00055">
    <property type="entry name" value="FCH"/>
    <property type="match status" value="1"/>
</dbReference>
<feature type="compositionally biased region" description="Pro residues" evidence="6">
    <location>
        <begin position="338"/>
        <end position="361"/>
    </location>
</feature>
<dbReference type="InterPro" id="IPR001060">
    <property type="entry name" value="FCH_dom"/>
</dbReference>
<feature type="domain" description="SH3" evidence="7">
    <location>
        <begin position="382"/>
        <end position="446"/>
    </location>
</feature>
<comment type="caution">
    <text evidence="8">The sequence shown here is derived from an EMBL/GenBank/DDBJ whole genome shotgun (WGS) entry which is preliminary data.</text>
</comment>
<dbReference type="Gene3D" id="1.20.1270.60">
    <property type="entry name" value="Arfaptin homology (AH) domain/BAR domain"/>
    <property type="match status" value="2"/>
</dbReference>
<dbReference type="GO" id="GO:0030036">
    <property type="term" value="P:actin cytoskeleton organization"/>
    <property type="evidence" value="ECO:0007669"/>
    <property type="project" value="UniProtKB-ARBA"/>
</dbReference>
<comment type="subcellular location">
    <subcellularLocation>
        <location evidence="1">Cytoplasm</location>
    </subcellularLocation>
</comment>
<dbReference type="Pfam" id="PF00018">
    <property type="entry name" value="SH3_1"/>
    <property type="match status" value="1"/>
</dbReference>
<evidence type="ECO:0000256" key="2">
    <source>
        <dbReference type="ARBA" id="ARBA00022443"/>
    </source>
</evidence>
<dbReference type="CDD" id="cd00174">
    <property type="entry name" value="SH3"/>
    <property type="match status" value="1"/>
</dbReference>
<reference evidence="8 9" key="1">
    <citation type="journal article" date="2020" name="ISME J.">
        <title>Uncovering the hidden diversity of litter-decomposition mechanisms in mushroom-forming fungi.</title>
        <authorList>
            <person name="Floudas D."/>
            <person name="Bentzer J."/>
            <person name="Ahren D."/>
            <person name="Johansson T."/>
            <person name="Persson P."/>
            <person name="Tunlid A."/>
        </authorList>
    </citation>
    <scope>NUCLEOTIDE SEQUENCE [LARGE SCALE GENOMIC DNA]</scope>
    <source>
        <strain evidence="8 9">CBS 101986</strain>
    </source>
</reference>
<accession>A0A8H5F0W6</accession>
<evidence type="ECO:0000256" key="4">
    <source>
        <dbReference type="ARBA" id="ARBA00022553"/>
    </source>
</evidence>
<keyword evidence="9" id="KW-1185">Reference proteome</keyword>
<evidence type="ECO:0000313" key="8">
    <source>
        <dbReference type="EMBL" id="KAF5319183.1"/>
    </source>
</evidence>
<gene>
    <name evidence="8" type="ORF">D9619_008762</name>
</gene>
<keyword evidence="2 5" id="KW-0728">SH3 domain</keyword>
<sequence>MFTYLSRVSTQTFHLINPNQLQDVCVYEAGQLQQCLAFDAHLRSIQDTNVAGTVLAPAGYKDLARLFNESHQGPERFSTFERQQNGSLELCIHGLPVASELLGLESTSLPDASATLDGSDLDSEINTPEEINAYVMVEMPEIANTLSPVRERIEKVKDLAQELSKVYIARAQLEEEYALGLSRLTGLISAHHRYPSSGDLQACVRALLRETDKQAATHVKLSADIKREADGIVARLTGSSIELESIMSSVGSTLSEDVLRAGTSNTPATPQDMKFRSRCVKLQEKNLSIVKEVMWDYANHISTACVADDEACETVRVALEKLEPSEEAAKVILGRQPLPTPVGAPVAPSPSPSPSPTPATPTPHTNQGGERPHSGQVDAPSQYLFHVRALYDYESADTEDLSLEEGDTIGVTVISDDGWWKGELLSGPRRGAVGMIPSNFVTTQNVNLNL</sequence>
<evidence type="ECO:0000256" key="5">
    <source>
        <dbReference type="PROSITE-ProRule" id="PRU00192"/>
    </source>
</evidence>
<evidence type="ECO:0000256" key="1">
    <source>
        <dbReference type="ARBA" id="ARBA00004496"/>
    </source>
</evidence>
<evidence type="ECO:0000256" key="6">
    <source>
        <dbReference type="SAM" id="MobiDB-lite"/>
    </source>
</evidence>
<dbReference type="PANTHER" id="PTHR23065">
    <property type="entry name" value="PROLINE-SERINE-THREONINE PHOSPHATASE INTERACTING PROTEIN 1"/>
    <property type="match status" value="1"/>
</dbReference>
<dbReference type="GO" id="GO:0032153">
    <property type="term" value="C:cell division site"/>
    <property type="evidence" value="ECO:0007669"/>
    <property type="project" value="TreeGrafter"/>
</dbReference>
<dbReference type="Gene3D" id="2.30.30.40">
    <property type="entry name" value="SH3 Domains"/>
    <property type="match status" value="1"/>
</dbReference>
<protein>
    <recommendedName>
        <fullName evidence="7">SH3 domain-containing protein</fullName>
    </recommendedName>
</protein>
<keyword evidence="3" id="KW-0963">Cytoplasm</keyword>
<name>A0A8H5F0W6_9AGAR</name>
<keyword evidence="4" id="KW-0597">Phosphoprotein</keyword>